<dbReference type="InterPro" id="IPR011856">
    <property type="entry name" value="tRNA_endonuc-like_dom_sf"/>
</dbReference>
<evidence type="ECO:0000313" key="5">
    <source>
        <dbReference type="EMBL" id="DAE19540.1"/>
    </source>
</evidence>
<dbReference type="EMBL" id="BK015677">
    <property type="protein sequence ID" value="DAE19540.1"/>
    <property type="molecule type" value="Genomic_DNA"/>
</dbReference>
<evidence type="ECO:0000259" key="4">
    <source>
        <dbReference type="SMART" id="SM00990"/>
    </source>
</evidence>
<reference evidence="5" key="1">
    <citation type="journal article" date="2021" name="Proc. Natl. Acad. Sci. U.S.A.">
        <title>A Catalog of Tens of Thousands of Viruses from Human Metagenomes Reveals Hidden Associations with Chronic Diseases.</title>
        <authorList>
            <person name="Tisza M.J."/>
            <person name="Buck C.B."/>
        </authorList>
    </citation>
    <scope>NUCLEOTIDE SEQUENCE</scope>
    <source>
        <strain evidence="5">Ct0hG5</strain>
    </source>
</reference>
<evidence type="ECO:0000256" key="3">
    <source>
        <dbReference type="ARBA" id="ARBA00022801"/>
    </source>
</evidence>
<protein>
    <submittedName>
        <fullName evidence="5">Nuclease</fullName>
    </submittedName>
</protein>
<accession>A0A8S5QLS7</accession>
<dbReference type="GO" id="GO:0016788">
    <property type="term" value="F:hydrolase activity, acting on ester bonds"/>
    <property type="evidence" value="ECO:0007669"/>
    <property type="project" value="InterPro"/>
</dbReference>
<evidence type="ECO:0000256" key="1">
    <source>
        <dbReference type="ARBA" id="ARBA00001946"/>
    </source>
</evidence>
<dbReference type="GO" id="GO:0003676">
    <property type="term" value="F:nucleic acid binding"/>
    <property type="evidence" value="ECO:0007669"/>
    <property type="project" value="InterPro"/>
</dbReference>
<feature type="domain" description="VRR-NUC" evidence="4">
    <location>
        <begin position="3"/>
        <end position="83"/>
    </location>
</feature>
<organism evidence="5">
    <name type="scientific">Siphoviridae sp. ct0hG5</name>
    <dbReference type="NCBI Taxonomy" id="2826269"/>
    <lineage>
        <taxon>Viruses</taxon>
        <taxon>Duplodnaviria</taxon>
        <taxon>Heunggongvirae</taxon>
        <taxon>Uroviricota</taxon>
        <taxon>Caudoviricetes</taxon>
    </lineage>
</organism>
<dbReference type="GO" id="GO:0004518">
    <property type="term" value="F:nuclease activity"/>
    <property type="evidence" value="ECO:0007669"/>
    <property type="project" value="UniProtKB-KW"/>
</dbReference>
<proteinExistence type="predicted"/>
<comment type="cofactor">
    <cofactor evidence="1">
        <name>Mg(2+)</name>
        <dbReference type="ChEBI" id="CHEBI:18420"/>
    </cofactor>
</comment>
<dbReference type="Gene3D" id="3.40.1350.10">
    <property type="match status" value="1"/>
</dbReference>
<keyword evidence="2" id="KW-0540">Nuclease</keyword>
<dbReference type="InterPro" id="IPR014883">
    <property type="entry name" value="VRR_NUC"/>
</dbReference>
<evidence type="ECO:0000256" key="2">
    <source>
        <dbReference type="ARBA" id="ARBA00022722"/>
    </source>
</evidence>
<dbReference type="SMART" id="SM00990">
    <property type="entry name" value="VRR_NUC"/>
    <property type="match status" value="1"/>
</dbReference>
<sequence>MEKRERDIEKWLREKIQQLGGVAMKFTSPGNDGVPDRIAILPGGQVWFIELKKDGEVPKKIQEWQIERLQKLGCNVAVIAGIKEAQAWIWEVIG</sequence>
<name>A0A8S5QLS7_9CAUD</name>
<keyword evidence="3" id="KW-0378">Hydrolase</keyword>